<dbReference type="Proteomes" id="UP000092321">
    <property type="component" value="Unassembled WGS sequence"/>
</dbReference>
<accession>A0A1B7TB19</accession>
<dbReference type="EMBL" id="LXPE01000032">
    <property type="protein sequence ID" value="OBA25939.1"/>
    <property type="molecule type" value="Genomic_DNA"/>
</dbReference>
<comment type="caution">
    <text evidence="1">The sequence shown here is derived from an EMBL/GenBank/DDBJ whole genome shotgun (WGS) entry which is preliminary data.</text>
</comment>
<organism evidence="1 2">
    <name type="scientific">Hanseniaspora valbyensis NRRL Y-1626</name>
    <dbReference type="NCBI Taxonomy" id="766949"/>
    <lineage>
        <taxon>Eukaryota</taxon>
        <taxon>Fungi</taxon>
        <taxon>Dikarya</taxon>
        <taxon>Ascomycota</taxon>
        <taxon>Saccharomycotina</taxon>
        <taxon>Saccharomycetes</taxon>
        <taxon>Saccharomycodales</taxon>
        <taxon>Saccharomycodaceae</taxon>
        <taxon>Hanseniaspora</taxon>
    </lineage>
</organism>
<dbReference type="AlphaFoldDB" id="A0A1B7TB19"/>
<evidence type="ECO:0000313" key="2">
    <source>
        <dbReference type="Proteomes" id="UP000092321"/>
    </source>
</evidence>
<reference evidence="2" key="1">
    <citation type="journal article" date="2016" name="Proc. Natl. Acad. Sci. U.S.A.">
        <title>Comparative genomics of biotechnologically important yeasts.</title>
        <authorList>
            <person name="Riley R."/>
            <person name="Haridas S."/>
            <person name="Wolfe K.H."/>
            <person name="Lopes M.R."/>
            <person name="Hittinger C.T."/>
            <person name="Goeker M."/>
            <person name="Salamov A.A."/>
            <person name="Wisecaver J.H."/>
            <person name="Long T.M."/>
            <person name="Calvey C.H."/>
            <person name="Aerts A.L."/>
            <person name="Barry K.W."/>
            <person name="Choi C."/>
            <person name="Clum A."/>
            <person name="Coughlan A.Y."/>
            <person name="Deshpande S."/>
            <person name="Douglass A.P."/>
            <person name="Hanson S.J."/>
            <person name="Klenk H.-P."/>
            <person name="LaButti K.M."/>
            <person name="Lapidus A."/>
            <person name="Lindquist E.A."/>
            <person name="Lipzen A.M."/>
            <person name="Meier-Kolthoff J.P."/>
            <person name="Ohm R.A."/>
            <person name="Otillar R.P."/>
            <person name="Pangilinan J.L."/>
            <person name="Peng Y."/>
            <person name="Rokas A."/>
            <person name="Rosa C.A."/>
            <person name="Scheuner C."/>
            <person name="Sibirny A.A."/>
            <person name="Slot J.C."/>
            <person name="Stielow J.B."/>
            <person name="Sun H."/>
            <person name="Kurtzman C.P."/>
            <person name="Blackwell M."/>
            <person name="Grigoriev I.V."/>
            <person name="Jeffries T.W."/>
        </authorList>
    </citation>
    <scope>NUCLEOTIDE SEQUENCE [LARGE SCALE GENOMIC DNA]</scope>
    <source>
        <strain evidence="2">NRRL Y-1626</strain>
    </source>
</reference>
<dbReference type="OrthoDB" id="3972257at2759"/>
<proteinExistence type="predicted"/>
<keyword evidence="2" id="KW-1185">Reference proteome</keyword>
<name>A0A1B7TB19_9ASCO</name>
<sequence>MSASELSYNNTSSSDLFFKELMTRNMGLILKSCGFDGIESRFLLNYLTDLHLKIIESFIKELGTIMNSNDNSSEEQVLLSDLRFLLNKFNIICDKNYNIDETVLQIKDSTNNKNNTVIEEANTQGIEYFQKWVEENTVYNFDFKNLTKKLKIKNLNVFNSNIIDDETREGQVEKEKENNNDREKDLAVDETIQILNIPDNIDPNQNLDWITFNFLNSLQDREKVIAVLNNKFSGIKKSLEECFESNENNLNEKNDLLDSIIAPDFLRELSFAKKRKFNFLENEEEIEEDINNNNNNNNPNYPINAGAKNQLTEKQNEVIKRLNDFRNRKQFKLSFEEKNVNNDVDNKVDEILEELDDMKIPDIPISEDVEIDLNWLGEPNDF</sequence>
<evidence type="ECO:0000313" key="1">
    <source>
        <dbReference type="EMBL" id="OBA25939.1"/>
    </source>
</evidence>
<gene>
    <name evidence="1" type="ORF">HANVADRAFT_53540</name>
</gene>
<protein>
    <submittedName>
        <fullName evidence="1">Uncharacterized protein</fullName>
    </submittedName>
</protein>